<dbReference type="EMBL" id="MHMV01000008">
    <property type="protein sequence ID" value="OGZ34863.1"/>
    <property type="molecule type" value="Genomic_DNA"/>
</dbReference>
<keyword evidence="5 6" id="KW-0472">Membrane</keyword>
<dbReference type="AlphaFoldDB" id="A0A1G2FA37"/>
<dbReference type="Pfam" id="PF01594">
    <property type="entry name" value="AI-2E_transport"/>
    <property type="match status" value="1"/>
</dbReference>
<keyword evidence="4 6" id="KW-1133">Transmembrane helix</keyword>
<name>A0A1G2FA37_9BACT</name>
<feature type="transmembrane region" description="Helical" evidence="6">
    <location>
        <begin position="224"/>
        <end position="246"/>
    </location>
</feature>
<dbReference type="Proteomes" id="UP000177725">
    <property type="component" value="Unassembled WGS sequence"/>
</dbReference>
<evidence type="ECO:0000256" key="4">
    <source>
        <dbReference type="ARBA" id="ARBA00022989"/>
    </source>
</evidence>
<feature type="transmembrane region" description="Helical" evidence="6">
    <location>
        <begin position="308"/>
        <end position="326"/>
    </location>
</feature>
<proteinExistence type="inferred from homology"/>
<comment type="caution">
    <text evidence="7">The sequence shown here is derived from an EMBL/GenBank/DDBJ whole genome shotgun (WGS) entry which is preliminary data.</text>
</comment>
<feature type="transmembrane region" description="Helical" evidence="6">
    <location>
        <begin position="12"/>
        <end position="28"/>
    </location>
</feature>
<dbReference type="GO" id="GO:0055085">
    <property type="term" value="P:transmembrane transport"/>
    <property type="evidence" value="ECO:0007669"/>
    <property type="project" value="TreeGrafter"/>
</dbReference>
<comment type="similarity">
    <text evidence="2">Belongs to the autoinducer-2 exporter (AI-2E) (TC 2.A.86) family.</text>
</comment>
<feature type="transmembrane region" description="Helical" evidence="6">
    <location>
        <begin position="34"/>
        <end position="53"/>
    </location>
</feature>
<evidence type="ECO:0000256" key="6">
    <source>
        <dbReference type="SAM" id="Phobius"/>
    </source>
</evidence>
<reference evidence="7 8" key="1">
    <citation type="journal article" date="2016" name="Nat. Commun.">
        <title>Thousands of microbial genomes shed light on interconnected biogeochemical processes in an aquifer system.</title>
        <authorList>
            <person name="Anantharaman K."/>
            <person name="Brown C.T."/>
            <person name="Hug L.A."/>
            <person name="Sharon I."/>
            <person name="Castelle C.J."/>
            <person name="Probst A.J."/>
            <person name="Thomas B.C."/>
            <person name="Singh A."/>
            <person name="Wilkins M.J."/>
            <person name="Karaoz U."/>
            <person name="Brodie E.L."/>
            <person name="Williams K.H."/>
            <person name="Hubbard S.S."/>
            <person name="Banfield J.F."/>
        </authorList>
    </citation>
    <scope>NUCLEOTIDE SEQUENCE [LARGE SCALE GENOMIC DNA]</scope>
</reference>
<evidence type="ECO:0000256" key="2">
    <source>
        <dbReference type="ARBA" id="ARBA00009773"/>
    </source>
</evidence>
<dbReference type="InterPro" id="IPR002549">
    <property type="entry name" value="AI-2E-like"/>
</dbReference>
<evidence type="ECO:0000256" key="1">
    <source>
        <dbReference type="ARBA" id="ARBA00004141"/>
    </source>
</evidence>
<evidence type="ECO:0008006" key="9">
    <source>
        <dbReference type="Google" id="ProtNLM"/>
    </source>
</evidence>
<dbReference type="PANTHER" id="PTHR21716:SF62">
    <property type="entry name" value="TRANSPORT PROTEIN YDBI-RELATED"/>
    <property type="match status" value="1"/>
</dbReference>
<feature type="transmembrane region" description="Helical" evidence="6">
    <location>
        <begin position="138"/>
        <end position="163"/>
    </location>
</feature>
<comment type="subcellular location">
    <subcellularLocation>
        <location evidence="1">Membrane</location>
        <topology evidence="1">Multi-pass membrane protein</topology>
    </subcellularLocation>
</comment>
<dbReference type="GO" id="GO:0016020">
    <property type="term" value="C:membrane"/>
    <property type="evidence" value="ECO:0007669"/>
    <property type="project" value="UniProtKB-SubCell"/>
</dbReference>
<keyword evidence="3 6" id="KW-0812">Transmembrane</keyword>
<dbReference type="PANTHER" id="PTHR21716">
    <property type="entry name" value="TRANSMEMBRANE PROTEIN"/>
    <property type="match status" value="1"/>
</dbReference>
<evidence type="ECO:0000256" key="5">
    <source>
        <dbReference type="ARBA" id="ARBA00023136"/>
    </source>
</evidence>
<accession>A0A1G2FA37</accession>
<evidence type="ECO:0000256" key="3">
    <source>
        <dbReference type="ARBA" id="ARBA00022692"/>
    </source>
</evidence>
<feature type="transmembrane region" description="Helical" evidence="6">
    <location>
        <begin position="197"/>
        <end position="217"/>
    </location>
</feature>
<protein>
    <recommendedName>
        <fullName evidence="9">AI-2E family transporter</fullName>
    </recommendedName>
</protein>
<gene>
    <name evidence="7" type="ORF">A2174_02805</name>
</gene>
<evidence type="ECO:0000313" key="8">
    <source>
        <dbReference type="Proteomes" id="UP000177725"/>
    </source>
</evidence>
<sequence>MRQTIEISLSTILKFLAILAGIFLLYLIKNILVMLFLAVIIAAAVDAPIDWLVRHKFRRGLAVAIVYVTGIAIFGFLLYLIIPPLAEQIKILAVNLPDYLGELEGRLQWIGGQFGITSLQDVLVKLADRLSSAAGDIFIATINFFGGLFSALIVLIISIYLAVEEKSVKKFVVSLAPADKEEYIADLVDRMLYKLGGWFRGQILLMAIIGVLVFIVLSLLKVKYALTLALIAGLLEIVPIIGPILAAVPAILFSWLQSFGLAIAVAVLYYIIQEIEKYLIVPMVMKRAVDLNPITIMVAVLIGVELQGIIGAILAIPVAAIVSILFRDLKNRKNASRE</sequence>
<organism evidence="7 8">
    <name type="scientific">Candidatus Portnoybacteria bacterium RBG_13_41_18</name>
    <dbReference type="NCBI Taxonomy" id="1801991"/>
    <lineage>
        <taxon>Bacteria</taxon>
        <taxon>Candidatus Portnoyibacteriota</taxon>
    </lineage>
</organism>
<feature type="transmembrane region" description="Helical" evidence="6">
    <location>
        <begin position="60"/>
        <end position="82"/>
    </location>
</feature>
<feature type="transmembrane region" description="Helical" evidence="6">
    <location>
        <begin position="252"/>
        <end position="272"/>
    </location>
</feature>
<evidence type="ECO:0000313" key="7">
    <source>
        <dbReference type="EMBL" id="OGZ34863.1"/>
    </source>
</evidence>